<dbReference type="Pfam" id="PF00356">
    <property type="entry name" value="LacI"/>
    <property type="match status" value="1"/>
</dbReference>
<dbReference type="HOGENOM" id="CLU_037628_6_1_11"/>
<evidence type="ECO:0000256" key="1">
    <source>
        <dbReference type="ARBA" id="ARBA00023015"/>
    </source>
</evidence>
<evidence type="ECO:0000259" key="5">
    <source>
        <dbReference type="PROSITE" id="PS50932"/>
    </source>
</evidence>
<dbReference type="PANTHER" id="PTHR30146">
    <property type="entry name" value="LACI-RELATED TRANSCRIPTIONAL REPRESSOR"/>
    <property type="match status" value="1"/>
</dbReference>
<dbReference type="InterPro" id="IPR000843">
    <property type="entry name" value="HTH_LacI"/>
</dbReference>
<dbReference type="Pfam" id="PF13377">
    <property type="entry name" value="Peripla_BP_3"/>
    <property type="match status" value="1"/>
</dbReference>
<dbReference type="CDD" id="cd01392">
    <property type="entry name" value="HTH_LacI"/>
    <property type="match status" value="1"/>
</dbReference>
<keyword evidence="3" id="KW-0804">Transcription</keyword>
<dbReference type="AlphaFoldDB" id="A1T233"/>
<feature type="region of interest" description="Disordered" evidence="4">
    <location>
        <begin position="335"/>
        <end position="354"/>
    </location>
</feature>
<dbReference type="Proteomes" id="UP000009159">
    <property type="component" value="Chromosome"/>
</dbReference>
<name>A1T233_MYCVP</name>
<gene>
    <name evidence="6" type="ordered locus">Mvan_0385</name>
</gene>
<dbReference type="SMART" id="SM00354">
    <property type="entry name" value="HTH_LACI"/>
    <property type="match status" value="1"/>
</dbReference>
<proteinExistence type="predicted"/>
<evidence type="ECO:0000313" key="6">
    <source>
        <dbReference type="EMBL" id="ABM11233.1"/>
    </source>
</evidence>
<dbReference type="PANTHER" id="PTHR30146:SF155">
    <property type="entry name" value="ALANINE RACEMASE"/>
    <property type="match status" value="1"/>
</dbReference>
<organism evidence="6 7">
    <name type="scientific">Mycolicibacterium vanbaalenii (strain DSM 7251 / JCM 13017 / BCRC 16820 / KCTC 9966 / NRRL B-24157 / PYR-1)</name>
    <name type="common">Mycobacterium vanbaalenii</name>
    <dbReference type="NCBI Taxonomy" id="350058"/>
    <lineage>
        <taxon>Bacteria</taxon>
        <taxon>Bacillati</taxon>
        <taxon>Actinomycetota</taxon>
        <taxon>Actinomycetes</taxon>
        <taxon>Mycobacteriales</taxon>
        <taxon>Mycobacteriaceae</taxon>
        <taxon>Mycolicibacterium</taxon>
    </lineage>
</organism>
<feature type="domain" description="HTH lacI-type" evidence="5">
    <location>
        <begin position="9"/>
        <end position="63"/>
    </location>
</feature>
<dbReference type="PROSITE" id="PS50932">
    <property type="entry name" value="HTH_LACI_2"/>
    <property type="match status" value="1"/>
</dbReference>
<evidence type="ECO:0000256" key="2">
    <source>
        <dbReference type="ARBA" id="ARBA00023125"/>
    </source>
</evidence>
<dbReference type="GO" id="GO:0003700">
    <property type="term" value="F:DNA-binding transcription factor activity"/>
    <property type="evidence" value="ECO:0007669"/>
    <property type="project" value="TreeGrafter"/>
</dbReference>
<keyword evidence="7" id="KW-1185">Reference proteome</keyword>
<evidence type="ECO:0000256" key="4">
    <source>
        <dbReference type="SAM" id="MobiDB-lite"/>
    </source>
</evidence>
<evidence type="ECO:0000313" key="7">
    <source>
        <dbReference type="Proteomes" id="UP000009159"/>
    </source>
</evidence>
<dbReference type="KEGG" id="mva:Mvan_0385"/>
<reference evidence="6" key="1">
    <citation type="submission" date="2006-12" db="EMBL/GenBank/DDBJ databases">
        <title>Complete sequence of Mycobacterium vanbaalenii PYR-1.</title>
        <authorList>
            <consortium name="US DOE Joint Genome Institute"/>
            <person name="Copeland A."/>
            <person name="Lucas S."/>
            <person name="Lapidus A."/>
            <person name="Barry K."/>
            <person name="Detter J.C."/>
            <person name="Glavina del Rio T."/>
            <person name="Hammon N."/>
            <person name="Israni S."/>
            <person name="Dalin E."/>
            <person name="Tice H."/>
            <person name="Pitluck S."/>
            <person name="Singan V."/>
            <person name="Schmutz J."/>
            <person name="Larimer F."/>
            <person name="Land M."/>
            <person name="Hauser L."/>
            <person name="Kyrpides N."/>
            <person name="Anderson I.J."/>
            <person name="Miller C."/>
            <person name="Richardson P."/>
        </authorList>
    </citation>
    <scope>NUCLEOTIDE SEQUENCE [LARGE SCALE GENOMIC DNA]</scope>
    <source>
        <strain evidence="6">PYR-1</strain>
    </source>
</reference>
<dbReference type="CDD" id="cd06267">
    <property type="entry name" value="PBP1_LacI_sugar_binding-like"/>
    <property type="match status" value="1"/>
</dbReference>
<dbReference type="STRING" id="350058.Mvan_0385"/>
<dbReference type="Gene3D" id="1.10.260.40">
    <property type="entry name" value="lambda repressor-like DNA-binding domains"/>
    <property type="match status" value="1"/>
</dbReference>
<sequence>MSTPRRRRPTMADVAERAGVSRTLVSFILDGKPGASDETRRRVLAIADEIGYRPDSAARLLAQGRSRTLGVMTDVRQLFQAELVTHIYPAAERLGYEVLLSANLPDRTEATVVDSLLSHRCGALILLGPTGDQSFLEKLAQRAPVVVACRRLTGLNQQTPLATVRTNDAKGIRQAVDYLVGLGHRRIHHVDGGRDPGSADRSRAYKAAMRAHGLAEEIEVIPGAHNEDAGAAAARAMLAAPTLPTAVLAGNDRCALGILDVFTRAGVDVPAQVSLMGYDDTRLSENPRIDLSTIHQDAAEIARHAVQLAVQMLVEGPPHAMDVVLEPTLVVRGTTAPPRGGPAARSGIADTIEG</sequence>
<dbReference type="InterPro" id="IPR046335">
    <property type="entry name" value="LacI/GalR-like_sensor"/>
</dbReference>
<dbReference type="GO" id="GO:0000976">
    <property type="term" value="F:transcription cis-regulatory region binding"/>
    <property type="evidence" value="ECO:0007669"/>
    <property type="project" value="TreeGrafter"/>
</dbReference>
<keyword evidence="2" id="KW-0238">DNA-binding</keyword>
<dbReference type="eggNOG" id="COG1609">
    <property type="taxonomic scope" value="Bacteria"/>
</dbReference>
<evidence type="ECO:0000256" key="3">
    <source>
        <dbReference type="ARBA" id="ARBA00023163"/>
    </source>
</evidence>
<keyword evidence="1" id="KW-0805">Transcription regulation</keyword>
<dbReference type="SUPFAM" id="SSF47413">
    <property type="entry name" value="lambda repressor-like DNA-binding domains"/>
    <property type="match status" value="1"/>
</dbReference>
<dbReference type="InterPro" id="IPR028082">
    <property type="entry name" value="Peripla_BP_I"/>
</dbReference>
<protein>
    <submittedName>
        <fullName evidence="6">Transcriptional regulator, LacI family</fullName>
    </submittedName>
</protein>
<dbReference type="EMBL" id="CP000511">
    <property type="protein sequence ID" value="ABM11233.1"/>
    <property type="molecule type" value="Genomic_DNA"/>
</dbReference>
<dbReference type="InterPro" id="IPR010982">
    <property type="entry name" value="Lambda_DNA-bd_dom_sf"/>
</dbReference>
<accession>A1T233</accession>
<dbReference type="Gene3D" id="3.40.50.2300">
    <property type="match status" value="2"/>
</dbReference>
<dbReference type="SUPFAM" id="SSF53822">
    <property type="entry name" value="Periplasmic binding protein-like I"/>
    <property type="match status" value="1"/>
</dbReference>